<reference evidence="1" key="1">
    <citation type="submission" date="2019-08" db="EMBL/GenBank/DDBJ databases">
        <authorList>
            <person name="Kucharzyk K."/>
            <person name="Murdoch R.W."/>
            <person name="Higgins S."/>
            <person name="Loffler F."/>
        </authorList>
    </citation>
    <scope>NUCLEOTIDE SEQUENCE</scope>
</reference>
<protein>
    <recommendedName>
        <fullName evidence="2">YqgF/RNase H-like domain-containing protein</fullName>
    </recommendedName>
</protein>
<name>A0A644UCY2_9ZZZZ</name>
<evidence type="ECO:0000313" key="1">
    <source>
        <dbReference type="EMBL" id="MPL76712.1"/>
    </source>
</evidence>
<sequence length="137" mass="14664">MNNNELLLGVDPGSSKSGVALLTVGGEIKKTDVLLMTDFTGALEEFLGQQAVSLCVMGNGTTSASMEAALHKLLPSAEIVVIDEAHSTEEARALYWQLNPPKGLRKLFPLGMQMPPVNLDGLAAAVLVRRYLQKKSD</sequence>
<organism evidence="1">
    <name type="scientific">bioreactor metagenome</name>
    <dbReference type="NCBI Taxonomy" id="1076179"/>
    <lineage>
        <taxon>unclassified sequences</taxon>
        <taxon>metagenomes</taxon>
        <taxon>ecological metagenomes</taxon>
    </lineage>
</organism>
<proteinExistence type="predicted"/>
<dbReference type="Gene3D" id="3.30.420.140">
    <property type="entry name" value="YqgF/RNase H-like domain"/>
    <property type="match status" value="1"/>
</dbReference>
<dbReference type="InterPro" id="IPR012337">
    <property type="entry name" value="RNaseH-like_sf"/>
</dbReference>
<dbReference type="EMBL" id="VSSQ01000099">
    <property type="protein sequence ID" value="MPL76712.1"/>
    <property type="molecule type" value="Genomic_DNA"/>
</dbReference>
<gene>
    <name evidence="1" type="ORF">SDC9_22558</name>
</gene>
<dbReference type="InterPro" id="IPR037027">
    <property type="entry name" value="YqgF/RNaseH-like_dom_sf"/>
</dbReference>
<dbReference type="GO" id="GO:0006139">
    <property type="term" value="P:nucleobase-containing compound metabolic process"/>
    <property type="evidence" value="ECO:0007669"/>
    <property type="project" value="InterPro"/>
</dbReference>
<dbReference type="AlphaFoldDB" id="A0A644UCY2"/>
<evidence type="ECO:0008006" key="2">
    <source>
        <dbReference type="Google" id="ProtNLM"/>
    </source>
</evidence>
<comment type="caution">
    <text evidence="1">The sequence shown here is derived from an EMBL/GenBank/DDBJ whole genome shotgun (WGS) entry which is preliminary data.</text>
</comment>
<accession>A0A644UCY2</accession>
<dbReference type="SUPFAM" id="SSF53098">
    <property type="entry name" value="Ribonuclease H-like"/>
    <property type="match status" value="1"/>
</dbReference>